<dbReference type="EMBL" id="FOZZ01000007">
    <property type="protein sequence ID" value="SFS95396.1"/>
    <property type="molecule type" value="Genomic_DNA"/>
</dbReference>
<dbReference type="Pfam" id="PF24346">
    <property type="entry name" value="DUF7507"/>
    <property type="match status" value="6"/>
</dbReference>
<keyword evidence="3" id="KW-1185">Reference proteome</keyword>
<dbReference type="Proteomes" id="UP000198785">
    <property type="component" value="Unassembled WGS sequence"/>
</dbReference>
<proteinExistence type="predicted"/>
<feature type="domain" description="DUF7507" evidence="1">
    <location>
        <begin position="248"/>
        <end position="356"/>
    </location>
</feature>
<dbReference type="InterPro" id="IPR026341">
    <property type="entry name" value="T9SS_type_B"/>
</dbReference>
<dbReference type="Gene3D" id="2.60.40.10">
    <property type="entry name" value="Immunoglobulins"/>
    <property type="match status" value="1"/>
</dbReference>
<evidence type="ECO:0000313" key="2">
    <source>
        <dbReference type="EMBL" id="SFS95396.1"/>
    </source>
</evidence>
<feature type="domain" description="DUF7507" evidence="1">
    <location>
        <begin position="124"/>
        <end position="228"/>
    </location>
</feature>
<dbReference type="InterPro" id="IPR013783">
    <property type="entry name" value="Ig-like_fold"/>
</dbReference>
<organism evidence="2 3">
    <name type="scientific">Sphingobacterium wenxiniae</name>
    <dbReference type="NCBI Taxonomy" id="683125"/>
    <lineage>
        <taxon>Bacteria</taxon>
        <taxon>Pseudomonadati</taxon>
        <taxon>Bacteroidota</taxon>
        <taxon>Sphingobacteriia</taxon>
        <taxon>Sphingobacteriales</taxon>
        <taxon>Sphingobacteriaceae</taxon>
        <taxon>Sphingobacterium</taxon>
    </lineage>
</organism>
<feature type="non-terminal residue" evidence="2">
    <location>
        <position position="1"/>
    </location>
</feature>
<dbReference type="STRING" id="683125.SAMN05660206_107212"/>
<reference evidence="2 3" key="1">
    <citation type="submission" date="2016-10" db="EMBL/GenBank/DDBJ databases">
        <authorList>
            <person name="de Groot N.N."/>
        </authorList>
    </citation>
    <scope>NUCLEOTIDE SEQUENCE [LARGE SCALE GENOMIC DNA]</scope>
    <source>
        <strain evidence="2 3">DSM 22789</strain>
    </source>
</reference>
<evidence type="ECO:0000259" key="1">
    <source>
        <dbReference type="Pfam" id="PF24346"/>
    </source>
</evidence>
<dbReference type="InterPro" id="IPR055354">
    <property type="entry name" value="DUF7507"/>
</dbReference>
<dbReference type="NCBIfam" id="TIGR04131">
    <property type="entry name" value="Bac_Flav_CTERM"/>
    <property type="match status" value="1"/>
</dbReference>
<evidence type="ECO:0000313" key="3">
    <source>
        <dbReference type="Proteomes" id="UP000198785"/>
    </source>
</evidence>
<dbReference type="InterPro" id="IPR051172">
    <property type="entry name" value="Chlamydia_OmcB"/>
</dbReference>
<dbReference type="Pfam" id="PF13585">
    <property type="entry name" value="CHU_C"/>
    <property type="match status" value="1"/>
</dbReference>
<feature type="domain" description="DUF7507" evidence="1">
    <location>
        <begin position="531"/>
        <end position="628"/>
    </location>
</feature>
<dbReference type="RefSeq" id="WP_139227571.1">
    <property type="nucleotide sequence ID" value="NZ_FOZZ01000007.1"/>
</dbReference>
<accession>A0A1I6U1P3</accession>
<dbReference type="PANTHER" id="PTHR34819">
    <property type="entry name" value="LARGE CYSTEINE-RICH PERIPLASMIC PROTEIN OMCB"/>
    <property type="match status" value="1"/>
</dbReference>
<dbReference type="InterPro" id="IPR047589">
    <property type="entry name" value="DUF11_rpt"/>
</dbReference>
<protein>
    <submittedName>
        <fullName evidence="2">Conserved repeat domain-containing protein/gliding motility-associated C-terminal domain-containing protein</fullName>
    </submittedName>
</protein>
<feature type="domain" description="DUF7507" evidence="1">
    <location>
        <begin position="642"/>
        <end position="735"/>
    </location>
</feature>
<dbReference type="OrthoDB" id="5726170at2"/>
<feature type="domain" description="DUF7507" evidence="1">
    <location>
        <begin position="420"/>
        <end position="505"/>
    </location>
</feature>
<dbReference type="NCBIfam" id="TIGR01451">
    <property type="entry name" value="B_ant_repeat"/>
    <property type="match status" value="5"/>
</dbReference>
<feature type="domain" description="DUF7507" evidence="1">
    <location>
        <begin position="4"/>
        <end position="100"/>
    </location>
</feature>
<gene>
    <name evidence="2" type="ORF">SAMN05660206_107212</name>
</gene>
<name>A0A1I6U1P3_9SPHI</name>
<sequence>REGSIALVKTGVYQGDASRAEVGDEIVYTFAVTNTGNVTVNNLVVNDSKLRITDLAVVPATLAPGATGQVTASYTVTAADIEAGKVVNTAVATGTSEAGDVRDVSGTAVDNDTETETTLPQDSRIALIKTHDKQPVEGTDCVEVRVGDVVTYTFVVTNVGNTILNDINIVDDMEGLSSISSDETGNLAVGRSRIFKATYTVRQADLNAGVIRNTAVVTAISPQGEVTDQSGTALDNNTATELNICQSASVALVKTHNKVNTEGEDCAVLEVGEELTYTFVVTNTGNVTLSNVKVDEEHFTGAGGIGEITLQSASEGSTVSSLLPGGTLTYRAPYTVEEADINEGGISNQAKVTAMFNGTAYSDLSGTAIDNDEATELSICKTGGIALIVRYTELSPETFRRIAPAMISLAADEDCEELLPNQPANYTLTVVNIGGVTLNDIQLSDELFTGAGTPGPKVFRSASVGSSENALLPGGILIYDMVYDVQDTDIEQGSITYQAKVSGRAGGTLYTDLSGADMVTNEPEVINICQNPELVIEKVANAAEIDKIGQEVVYTLTVRNTGNLNLTDVSVLDPMFPEWAGTIPTLKVGESKVFTLDYTVTAADFNKESVNNQAIVRAKDVNGNEVEEKSEEVIIPIKIINALSVNKSANVTEVNKEGQVITYTITVRNDGNQDLSDVVVTDPLTGMNERIGVLGMGEEVQFTTTYTVSLQDFKSTNIKNVATAEGVNPQGESVKGTDEENTTVKPRPLFIPNVFTPNGDGTNDTFEIVGIEGFDRIEVLIINRWGNEVYRNGNYRNEWNGANLNEGTYYYIITTHQNGRKDVLKGDVLIKKR</sequence>
<dbReference type="AlphaFoldDB" id="A0A1I6U1P3"/>